<name>A0ABY2S9N1_9PSEU</name>
<dbReference type="InterPro" id="IPR036852">
    <property type="entry name" value="Peptidase_S8/S53_dom_sf"/>
</dbReference>
<feature type="transmembrane region" description="Helical" evidence="7">
    <location>
        <begin position="448"/>
        <end position="469"/>
    </location>
</feature>
<dbReference type="PRINTS" id="PR00723">
    <property type="entry name" value="SUBTILISIN"/>
</dbReference>
<comment type="similarity">
    <text evidence="1 5">Belongs to the peptidase S8 family.</text>
</comment>
<keyword evidence="7" id="KW-1133">Transmembrane helix</keyword>
<dbReference type="Gene3D" id="3.40.50.200">
    <property type="entry name" value="Peptidase S8/S53 domain"/>
    <property type="match status" value="1"/>
</dbReference>
<dbReference type="EMBL" id="SWMS01000002">
    <property type="protein sequence ID" value="TKG72605.1"/>
    <property type="molecule type" value="Genomic_DNA"/>
</dbReference>
<protein>
    <submittedName>
        <fullName evidence="9">Serine protease</fullName>
    </submittedName>
</protein>
<proteinExistence type="inferred from homology"/>
<evidence type="ECO:0000259" key="8">
    <source>
        <dbReference type="Pfam" id="PF00082"/>
    </source>
</evidence>
<evidence type="ECO:0000256" key="3">
    <source>
        <dbReference type="ARBA" id="ARBA00022801"/>
    </source>
</evidence>
<keyword evidence="2 9" id="KW-0645">Protease</keyword>
<evidence type="ECO:0000313" key="9">
    <source>
        <dbReference type="EMBL" id="TKG72605.1"/>
    </source>
</evidence>
<feature type="domain" description="Peptidase S8/S53" evidence="8">
    <location>
        <begin position="144"/>
        <end position="403"/>
    </location>
</feature>
<keyword evidence="7" id="KW-0812">Transmembrane</keyword>
<evidence type="ECO:0000313" key="10">
    <source>
        <dbReference type="Proteomes" id="UP000309992"/>
    </source>
</evidence>
<keyword evidence="10" id="KW-1185">Reference proteome</keyword>
<dbReference type="GO" id="GO:0006508">
    <property type="term" value="P:proteolysis"/>
    <property type="evidence" value="ECO:0007669"/>
    <property type="project" value="UniProtKB-KW"/>
</dbReference>
<reference evidence="9 10" key="1">
    <citation type="journal article" date="2015" name="Antonie Van Leeuwenhoek">
        <title>Prauserella endophytica sp. nov., an endophytic actinobacterium isolated from Tamarix taklamakanensis.</title>
        <authorList>
            <person name="Liu J.M."/>
            <person name="Habden X."/>
            <person name="Guo L."/>
            <person name="Tuo L."/>
            <person name="Jiang Z.K."/>
            <person name="Liu S.W."/>
            <person name="Liu X.F."/>
            <person name="Chen L."/>
            <person name="Li R.F."/>
            <person name="Zhang Y.Q."/>
            <person name="Sun C.H."/>
        </authorList>
    </citation>
    <scope>NUCLEOTIDE SEQUENCE [LARGE SCALE GENOMIC DNA]</scope>
    <source>
        <strain evidence="9 10">CGMCC 4.7182</strain>
    </source>
</reference>
<feature type="region of interest" description="Disordered" evidence="6">
    <location>
        <begin position="475"/>
        <end position="507"/>
    </location>
</feature>
<evidence type="ECO:0000256" key="6">
    <source>
        <dbReference type="SAM" id="MobiDB-lite"/>
    </source>
</evidence>
<dbReference type="InterPro" id="IPR050131">
    <property type="entry name" value="Peptidase_S8_subtilisin-like"/>
</dbReference>
<dbReference type="PANTHER" id="PTHR43806">
    <property type="entry name" value="PEPTIDASE S8"/>
    <property type="match status" value="1"/>
</dbReference>
<dbReference type="SUPFAM" id="SSF52743">
    <property type="entry name" value="Subtilisin-like"/>
    <property type="match status" value="1"/>
</dbReference>
<dbReference type="Pfam" id="PF00082">
    <property type="entry name" value="Peptidase_S8"/>
    <property type="match status" value="1"/>
</dbReference>
<keyword evidence="3" id="KW-0378">Hydrolase</keyword>
<evidence type="ECO:0000256" key="5">
    <source>
        <dbReference type="PROSITE-ProRule" id="PRU01240"/>
    </source>
</evidence>
<gene>
    <name evidence="9" type="ORF">FCN18_05005</name>
</gene>
<organism evidence="9 10">
    <name type="scientific">Prauserella endophytica</name>
    <dbReference type="NCBI Taxonomy" id="1592324"/>
    <lineage>
        <taxon>Bacteria</taxon>
        <taxon>Bacillati</taxon>
        <taxon>Actinomycetota</taxon>
        <taxon>Actinomycetes</taxon>
        <taxon>Pseudonocardiales</taxon>
        <taxon>Pseudonocardiaceae</taxon>
        <taxon>Prauserella</taxon>
        <taxon>Prauserella coralliicola group</taxon>
    </lineage>
</organism>
<accession>A0ABY2S9N1</accession>
<evidence type="ECO:0000256" key="4">
    <source>
        <dbReference type="ARBA" id="ARBA00022825"/>
    </source>
</evidence>
<dbReference type="InterPro" id="IPR015500">
    <property type="entry name" value="Peptidase_S8_subtilisin-rel"/>
</dbReference>
<evidence type="ECO:0000256" key="1">
    <source>
        <dbReference type="ARBA" id="ARBA00011073"/>
    </source>
</evidence>
<dbReference type="GO" id="GO:0008233">
    <property type="term" value="F:peptidase activity"/>
    <property type="evidence" value="ECO:0007669"/>
    <property type="project" value="UniProtKB-KW"/>
</dbReference>
<feature type="compositionally biased region" description="Gly residues" evidence="6">
    <location>
        <begin position="497"/>
        <end position="507"/>
    </location>
</feature>
<sequence>MRVRPAEHARIDLEVHQLPPRPYDHLHGPVRRPRRAGKLHQALLGVRNGRHRLPELAHDALQRGPARHLHDASSRVASCGYRSPVYVTRRAQALSCAALALAAVTAVPAPALAQQCLPAGEQITPVPWAQDLLAPDLAWQASTGQGQRVAVISTGVDDSPFLAGKVVGSADVAPADPYGRDSGKADCLGTGTGAAGIVAGAELPGIGFRGVAPGARILSAKVVGDSHPTGSQPADAVSPDTLADAIDWAAGQDASVIAVSSVSYRDSARLRDAVRRALAGDAVVVAAVGDASQNDPPGTTPYPAAHPGVLGVGAITRTTEITRFSRPGEVDLVAPGEDVVVPRPGGGLGTAAGTAYATAYVAGAAALVRAYRPQLSTEDVARRLLATATPASEGTGSAAYGHGIVNPHQAVLAGTAAGAPVALPPMTTEAATAEELARQRETARSTTLAFGLTAAGVALAALLAAVAVFGPRGRRRRWRSGRAAAPMAHREPETPGPLGGLFGDRGR</sequence>
<keyword evidence="7" id="KW-0472">Membrane</keyword>
<comment type="caution">
    <text evidence="5">Lacks conserved residue(s) required for the propagation of feature annotation.</text>
</comment>
<dbReference type="PANTHER" id="PTHR43806:SF11">
    <property type="entry name" value="CEREVISIN-RELATED"/>
    <property type="match status" value="1"/>
</dbReference>
<dbReference type="InterPro" id="IPR000209">
    <property type="entry name" value="Peptidase_S8/S53_dom"/>
</dbReference>
<dbReference type="PROSITE" id="PS51892">
    <property type="entry name" value="SUBTILASE"/>
    <property type="match status" value="1"/>
</dbReference>
<keyword evidence="4" id="KW-0720">Serine protease</keyword>
<evidence type="ECO:0000256" key="7">
    <source>
        <dbReference type="SAM" id="Phobius"/>
    </source>
</evidence>
<evidence type="ECO:0000256" key="2">
    <source>
        <dbReference type="ARBA" id="ARBA00022670"/>
    </source>
</evidence>
<comment type="caution">
    <text evidence="9">The sequence shown here is derived from an EMBL/GenBank/DDBJ whole genome shotgun (WGS) entry which is preliminary data.</text>
</comment>
<dbReference type="Proteomes" id="UP000309992">
    <property type="component" value="Unassembled WGS sequence"/>
</dbReference>